<dbReference type="SMR" id="A0A0M3QYJ9"/>
<dbReference type="InterPro" id="IPR011009">
    <property type="entry name" value="Kinase-like_dom_sf"/>
</dbReference>
<evidence type="ECO:0000256" key="3">
    <source>
        <dbReference type="ARBA" id="ARBA00022490"/>
    </source>
</evidence>
<dbReference type="InterPro" id="IPR051180">
    <property type="entry name" value="IKK"/>
</dbReference>
<dbReference type="PROSITE" id="PS50011">
    <property type="entry name" value="PROTEIN_KINASE_DOM"/>
    <property type="match status" value="1"/>
</dbReference>
<dbReference type="OMA" id="TRHYYAP"/>
<organism evidence="11 12">
    <name type="scientific">Drosophila busckii</name>
    <name type="common">Fruit fly</name>
    <dbReference type="NCBI Taxonomy" id="30019"/>
    <lineage>
        <taxon>Eukaryota</taxon>
        <taxon>Metazoa</taxon>
        <taxon>Ecdysozoa</taxon>
        <taxon>Arthropoda</taxon>
        <taxon>Hexapoda</taxon>
        <taxon>Insecta</taxon>
        <taxon>Pterygota</taxon>
        <taxon>Neoptera</taxon>
        <taxon>Endopterygota</taxon>
        <taxon>Diptera</taxon>
        <taxon>Brachycera</taxon>
        <taxon>Muscomorpha</taxon>
        <taxon>Ephydroidea</taxon>
        <taxon>Drosophilidae</taxon>
        <taxon>Drosophila</taxon>
    </lineage>
</organism>
<comment type="subcellular location">
    <subcellularLocation>
        <location evidence="1">Cytoplasm</location>
    </subcellularLocation>
</comment>
<evidence type="ECO:0000259" key="10">
    <source>
        <dbReference type="PROSITE" id="PS50011"/>
    </source>
</evidence>
<dbReference type="Pfam" id="PF00069">
    <property type="entry name" value="Pkinase"/>
    <property type="match status" value="1"/>
</dbReference>
<protein>
    <recommendedName>
        <fullName evidence="2">IkappaB kinase</fullName>
        <ecNumber evidence="2">2.7.11.10</ecNumber>
    </recommendedName>
</protein>
<dbReference type="GO" id="GO:0008385">
    <property type="term" value="C:IkappaB kinase complex"/>
    <property type="evidence" value="ECO:0007669"/>
    <property type="project" value="TreeGrafter"/>
</dbReference>
<dbReference type="Proteomes" id="UP000494163">
    <property type="component" value="Chromosome 3R"/>
</dbReference>
<dbReference type="EC" id="2.7.11.10" evidence="2"/>
<name>A0A0M3QYJ9_DROBS</name>
<keyword evidence="8" id="KW-0067">ATP-binding</keyword>
<sequence>MAASSNTVGQWEFIRKLGQGGFGEVQHWRNLSTKQEIAAKVIKNGNNLSVDQQRKMKERWCQEHNFTLASKQMPSIVAGVKLGEESADFVKYLNSHHIWQLPVIILEYCNDGDVRNRLKRAENANGLAEYEVREILRALRQAVHFLHTQCGVCHRDLKPDNIVIQRLPNGRKLYKLTDFGLARNSPDKTMLQSVVGTRHYYAPEVINTGVYNNTVDYWSMGIIAYEIACGELPFIPHQTPFNIHVNLMKKNSNCIAITQDYKNENEESFTYHNEIPVVHHLSKPWQALFTKWLTIALDANYKQRGTRALIATDEVQAVSTAQSIFTGIDCLLDMKILTLYDACSCKRLEIELTPNMTMPQLGELIIKETGMTEIKDMYLVLPTGHPHKQLKPSTQPHDLYVDAWADTSEDAGNPPVMMYIFNAAAGAKYSVPNPVLTELLQYCIQSTSANHKAWLMERRMLDMHYLLSKEQTNLKTLLFGLKEYAMTLEHEMINFEPYISQINVENIKLLGAMEHFKMLTATAAQQQKFDMNNKGAWKSDWLKLELKHEETKTAIDKIIRHYQSALRSIRDTTISQSNELYNTMSQADKLRLLPFRKKYVQRGAVLPCEELRDNIVIDYAKARHAFYSDPYVEQLRENLNKSHCRFRIIPSALFNARQNLTAIQEQLLQLQLQMLPSPAEPQQPVMNQLNNAMGQLSFDAADGELSVLMSVQTESLVSEALRTMQTLQHDMEVDRAEQ</sequence>
<evidence type="ECO:0000256" key="1">
    <source>
        <dbReference type="ARBA" id="ARBA00004496"/>
    </source>
</evidence>
<gene>
    <name evidence="11" type="ORF">Dbus_chr3Rg2499</name>
</gene>
<comment type="catalytic activity">
    <reaction evidence="9">
        <text>L-seryl-[I-kappa-B protein] + ATP = O-phospho-L-seryl-[I-kappa-B protein] + ADP + H(+)</text>
        <dbReference type="Rhea" id="RHEA:19073"/>
        <dbReference type="Rhea" id="RHEA-COMP:13698"/>
        <dbReference type="Rhea" id="RHEA-COMP:13699"/>
        <dbReference type="ChEBI" id="CHEBI:15378"/>
        <dbReference type="ChEBI" id="CHEBI:29999"/>
        <dbReference type="ChEBI" id="CHEBI:30616"/>
        <dbReference type="ChEBI" id="CHEBI:83421"/>
        <dbReference type="ChEBI" id="CHEBI:456216"/>
        <dbReference type="EC" id="2.7.11.10"/>
    </reaction>
</comment>
<keyword evidence="5" id="KW-0808">Transferase</keyword>
<proteinExistence type="predicted"/>
<evidence type="ECO:0000256" key="5">
    <source>
        <dbReference type="ARBA" id="ARBA00022679"/>
    </source>
</evidence>
<dbReference type="EMBL" id="CP012526">
    <property type="protein sequence ID" value="ALC47749.1"/>
    <property type="molecule type" value="Genomic_DNA"/>
</dbReference>
<evidence type="ECO:0000256" key="7">
    <source>
        <dbReference type="ARBA" id="ARBA00022777"/>
    </source>
</evidence>
<dbReference type="SUPFAM" id="SSF56112">
    <property type="entry name" value="Protein kinase-like (PK-like)"/>
    <property type="match status" value="1"/>
</dbReference>
<dbReference type="GO" id="GO:0045944">
    <property type="term" value="P:positive regulation of transcription by RNA polymerase II"/>
    <property type="evidence" value="ECO:0007669"/>
    <property type="project" value="TreeGrafter"/>
</dbReference>
<dbReference type="AlphaFoldDB" id="A0A0M3QYJ9"/>
<dbReference type="PANTHER" id="PTHR22969:SF17">
    <property type="entry name" value="INHIBITOR OF NUCLEAR FACTOR KAPPA-B KINASE SUBUNIT BETA"/>
    <property type="match status" value="1"/>
</dbReference>
<dbReference type="OrthoDB" id="267381at2759"/>
<dbReference type="PANTHER" id="PTHR22969">
    <property type="entry name" value="IKB KINASE"/>
    <property type="match status" value="1"/>
</dbReference>
<dbReference type="InterPro" id="IPR008271">
    <property type="entry name" value="Ser/Thr_kinase_AS"/>
</dbReference>
<evidence type="ECO:0000313" key="11">
    <source>
        <dbReference type="EMBL" id="ALC47749.1"/>
    </source>
</evidence>
<evidence type="ECO:0000313" key="12">
    <source>
        <dbReference type="Proteomes" id="UP000494163"/>
    </source>
</evidence>
<dbReference type="PROSITE" id="PS00108">
    <property type="entry name" value="PROTEIN_KINASE_ST"/>
    <property type="match status" value="1"/>
</dbReference>
<keyword evidence="4" id="KW-0723">Serine/threonine-protein kinase</keyword>
<dbReference type="STRING" id="30019.A0A0M3QYJ9"/>
<evidence type="ECO:0000256" key="2">
    <source>
        <dbReference type="ARBA" id="ARBA00012442"/>
    </source>
</evidence>
<keyword evidence="3" id="KW-0963">Cytoplasm</keyword>
<evidence type="ECO:0000256" key="8">
    <source>
        <dbReference type="ARBA" id="ARBA00022840"/>
    </source>
</evidence>
<dbReference type="GO" id="GO:0033209">
    <property type="term" value="P:tumor necrosis factor-mediated signaling pathway"/>
    <property type="evidence" value="ECO:0007669"/>
    <property type="project" value="TreeGrafter"/>
</dbReference>
<dbReference type="InterPro" id="IPR000719">
    <property type="entry name" value="Prot_kinase_dom"/>
</dbReference>
<dbReference type="GO" id="GO:0008384">
    <property type="term" value="F:IkappaB kinase activity"/>
    <property type="evidence" value="ECO:0007669"/>
    <property type="project" value="UniProtKB-EC"/>
</dbReference>
<keyword evidence="12" id="KW-1185">Reference proteome</keyword>
<keyword evidence="6" id="KW-0547">Nucleotide-binding</keyword>
<dbReference type="Gene3D" id="1.10.510.10">
    <property type="entry name" value="Transferase(Phosphotransferase) domain 1"/>
    <property type="match status" value="1"/>
</dbReference>
<reference evidence="11 12" key="1">
    <citation type="submission" date="2015-08" db="EMBL/GenBank/DDBJ databases">
        <title>Ancestral chromatin configuration constrains chromatin evolution on differentiating sex chromosomes in Drosophila.</title>
        <authorList>
            <person name="Zhou Q."/>
            <person name="Bachtrog D."/>
        </authorList>
    </citation>
    <scope>NUCLEOTIDE SEQUENCE [LARGE SCALE GENOMIC DNA]</scope>
    <source>
        <tissue evidence="11">Whole larvae</tissue>
    </source>
</reference>
<evidence type="ECO:0000256" key="4">
    <source>
        <dbReference type="ARBA" id="ARBA00022527"/>
    </source>
</evidence>
<evidence type="ECO:0000256" key="9">
    <source>
        <dbReference type="ARBA" id="ARBA00048789"/>
    </source>
</evidence>
<keyword evidence="7" id="KW-0418">Kinase</keyword>
<evidence type="ECO:0000256" key="6">
    <source>
        <dbReference type="ARBA" id="ARBA00022741"/>
    </source>
</evidence>
<dbReference type="GO" id="GO:0005524">
    <property type="term" value="F:ATP binding"/>
    <property type="evidence" value="ECO:0007669"/>
    <property type="project" value="UniProtKB-KW"/>
</dbReference>
<dbReference type="SMART" id="SM00220">
    <property type="entry name" value="S_TKc"/>
    <property type="match status" value="1"/>
</dbReference>
<feature type="domain" description="Protein kinase" evidence="10">
    <location>
        <begin position="11"/>
        <end position="325"/>
    </location>
</feature>
<accession>A0A0M3QYJ9</accession>